<dbReference type="EMBL" id="MSYM01000013">
    <property type="protein sequence ID" value="OLP05703.1"/>
    <property type="molecule type" value="Genomic_DNA"/>
</dbReference>
<proteinExistence type="predicted"/>
<reference evidence="1 2" key="1">
    <citation type="submission" date="2017-01" db="EMBL/GenBank/DDBJ databases">
        <title>Genome sequence of Rhodoferax antarcticus ANT.BR, a psychrophilic purple nonsulfur bacterium from an Antarctic microbial mat.</title>
        <authorList>
            <person name="Baker J."/>
            <person name="Riester C."/>
            <person name="Skinner B."/>
            <person name="Newell A."/>
            <person name="Swingley W."/>
            <person name="Madigan M."/>
            <person name="Jung D."/>
            <person name="Asao M."/>
            <person name="Chen M."/>
            <person name="Loughlin P."/>
            <person name="Pan H."/>
            <person name="Lin S."/>
            <person name="Li N."/>
            <person name="Shaw J."/>
            <person name="Prado M."/>
            <person name="Sherman C."/>
            <person name="Li X."/>
            <person name="Tang J."/>
            <person name="Blankenship R."/>
            <person name="Zhao T."/>
            <person name="Touchman J."/>
            <person name="Sattley M."/>
        </authorList>
    </citation>
    <scope>NUCLEOTIDE SEQUENCE [LARGE SCALE GENOMIC DNA]</scope>
    <source>
        <strain evidence="1 2">ANT.BR</strain>
    </source>
</reference>
<sequence length="189" mass="20787">MLQFIIRHDESFDCCRKVIATLGPSGTSSEFAAKHLTDDVQLFNSYEKAEEFVIKSKGSAAFLVANAYQDVNKFYISRKLKPIAAFFLDTPSYVLATKHGAINLRSTPMRVASHRAPAHLISKLIPNCDHIIIEVFSTGEAARLAMAGEVDACLTTQLACEKNGLIKMVDTGVIPMLWTVFAGRGDFND</sequence>
<dbReference type="STRING" id="81479.RA876_04040"/>
<dbReference type="Proteomes" id="UP000185911">
    <property type="component" value="Unassembled WGS sequence"/>
</dbReference>
<gene>
    <name evidence="1" type="primary">bacA</name>
    <name evidence="1" type="ORF">BLL52_1929</name>
</gene>
<name>A0A1Q8YCH1_9BURK</name>
<protein>
    <submittedName>
        <fullName evidence="1">Bacilysin biosynthesis protein BacA</fullName>
    </submittedName>
</protein>
<keyword evidence="2" id="KW-1185">Reference proteome</keyword>
<dbReference type="AlphaFoldDB" id="A0A1Q8YCH1"/>
<evidence type="ECO:0000313" key="1">
    <source>
        <dbReference type="EMBL" id="OLP05703.1"/>
    </source>
</evidence>
<evidence type="ECO:0000313" key="2">
    <source>
        <dbReference type="Proteomes" id="UP000185911"/>
    </source>
</evidence>
<organism evidence="1 2">
    <name type="scientific">Rhodoferax antarcticus ANT.BR</name>
    <dbReference type="NCBI Taxonomy" id="1111071"/>
    <lineage>
        <taxon>Bacteria</taxon>
        <taxon>Pseudomonadati</taxon>
        <taxon>Pseudomonadota</taxon>
        <taxon>Betaproteobacteria</taxon>
        <taxon>Burkholderiales</taxon>
        <taxon>Comamonadaceae</taxon>
        <taxon>Rhodoferax</taxon>
    </lineage>
</organism>
<accession>A0A1Q8YCH1</accession>
<dbReference type="SUPFAM" id="SSF53850">
    <property type="entry name" value="Periplasmic binding protein-like II"/>
    <property type="match status" value="1"/>
</dbReference>
<comment type="caution">
    <text evidence="1">The sequence shown here is derived from an EMBL/GenBank/DDBJ whole genome shotgun (WGS) entry which is preliminary data.</text>
</comment>